<dbReference type="GO" id="GO:0008171">
    <property type="term" value="F:O-methyltransferase activity"/>
    <property type="evidence" value="ECO:0007669"/>
    <property type="project" value="InterPro"/>
</dbReference>
<keyword evidence="1" id="KW-0489">Methyltransferase</keyword>
<dbReference type="PROSITE" id="PS51683">
    <property type="entry name" value="SAM_OMT_II"/>
    <property type="match status" value="1"/>
</dbReference>
<dbReference type="PANTHER" id="PTHR43712:SF16">
    <property type="entry name" value="O-METHYLTRANSFERASE ELCB"/>
    <property type="match status" value="1"/>
</dbReference>
<dbReference type="SUPFAM" id="SSF53335">
    <property type="entry name" value="S-adenosyl-L-methionine-dependent methyltransferases"/>
    <property type="match status" value="1"/>
</dbReference>
<dbReference type="GO" id="GO:0032259">
    <property type="term" value="P:methylation"/>
    <property type="evidence" value="ECO:0007669"/>
    <property type="project" value="UniProtKB-KW"/>
</dbReference>
<evidence type="ECO:0000256" key="3">
    <source>
        <dbReference type="ARBA" id="ARBA00022691"/>
    </source>
</evidence>
<dbReference type="InterPro" id="IPR001077">
    <property type="entry name" value="COMT_C"/>
</dbReference>
<dbReference type="VEuPathDB" id="FungiDB:JI435_441790"/>
<dbReference type="AlphaFoldDB" id="A0A7U2FDJ1"/>
<dbReference type="PANTHER" id="PTHR43712">
    <property type="entry name" value="PUTATIVE (AFU_ORTHOLOGUE AFUA_4G14580)-RELATED"/>
    <property type="match status" value="1"/>
</dbReference>
<reference evidence="6" key="1">
    <citation type="journal article" date="2021" name="BMC Genomics">
        <title>Chromosome-level genome assembly and manually-curated proteome of model necrotroph Parastagonospora nodorum Sn15 reveals a genome-wide trove of candidate effector homologs, and redundancy of virulence-related functions within an accessory chromosome.</title>
        <authorList>
            <person name="Bertazzoni S."/>
            <person name="Jones D.A.B."/>
            <person name="Phan H.T."/>
            <person name="Tan K.-C."/>
            <person name="Hane J.K."/>
        </authorList>
    </citation>
    <scope>NUCLEOTIDE SEQUENCE [LARGE SCALE GENOMIC DNA]</scope>
    <source>
        <strain evidence="6">SN15 / ATCC MYA-4574 / FGSC 10173)</strain>
    </source>
</reference>
<dbReference type="InterPro" id="IPR016461">
    <property type="entry name" value="COMT-like"/>
</dbReference>
<keyword evidence="6" id="KW-1185">Reference proteome</keyword>
<name>A0A7U2FDJ1_PHANO</name>
<evidence type="ECO:0000256" key="2">
    <source>
        <dbReference type="ARBA" id="ARBA00022679"/>
    </source>
</evidence>
<dbReference type="Pfam" id="PF00891">
    <property type="entry name" value="Methyltransf_2"/>
    <property type="match status" value="1"/>
</dbReference>
<evidence type="ECO:0000256" key="1">
    <source>
        <dbReference type="ARBA" id="ARBA00022603"/>
    </source>
</evidence>
<dbReference type="Gene3D" id="3.40.50.150">
    <property type="entry name" value="Vaccinia Virus protein VP39"/>
    <property type="match status" value="1"/>
</dbReference>
<gene>
    <name evidence="5" type="ORF">JI435_441790</name>
</gene>
<protein>
    <recommendedName>
        <fullName evidence="4">O-methyltransferase C-terminal domain-containing protein</fullName>
    </recommendedName>
</protein>
<evidence type="ECO:0000313" key="5">
    <source>
        <dbReference type="EMBL" id="QRD03286.1"/>
    </source>
</evidence>
<evidence type="ECO:0000259" key="4">
    <source>
        <dbReference type="Pfam" id="PF00891"/>
    </source>
</evidence>
<evidence type="ECO:0000313" key="6">
    <source>
        <dbReference type="Proteomes" id="UP000663193"/>
    </source>
</evidence>
<keyword evidence="2" id="KW-0808">Transferase</keyword>
<feature type="domain" description="O-methyltransferase C-terminal" evidence="4">
    <location>
        <begin position="104"/>
        <end position="255"/>
    </location>
</feature>
<sequence length="292" mass="32390">MFNPETSQDLHLVTCIFAIRKVWVPGFNHVASRLYDEVVDLFPSLCRKINQTVSSSCAGLSANALKALGDFQYIQSPVLNFTTQIAGSGFQPSEVLSSLSVSGSNTSVFVDVGGSTGHVSIQIARSNPKWKFIVQDSSETVTLAKSQVPEDVKDQLSFQVHDLWTEQPVRGADVYFFKTIFHDWSDTYSVKTLRALILALKDGARIIIADICIPPRGAVSLYKEQWMRGLDLVMKCFANAKERDFEEWAALFAMADTRFKFLGVRTPPGSKASFIEAEWRPFDTLSSQSGGI</sequence>
<dbReference type="Proteomes" id="UP000663193">
    <property type="component" value="Chromosome 15"/>
</dbReference>
<keyword evidence="3" id="KW-0949">S-adenosyl-L-methionine</keyword>
<dbReference type="OrthoDB" id="1606438at2759"/>
<accession>A0A7U2FDJ1</accession>
<dbReference type="EMBL" id="CP069037">
    <property type="protein sequence ID" value="QRD03286.1"/>
    <property type="molecule type" value="Genomic_DNA"/>
</dbReference>
<proteinExistence type="predicted"/>
<dbReference type="InterPro" id="IPR029063">
    <property type="entry name" value="SAM-dependent_MTases_sf"/>
</dbReference>
<organism evidence="5 6">
    <name type="scientific">Phaeosphaeria nodorum (strain SN15 / ATCC MYA-4574 / FGSC 10173)</name>
    <name type="common">Glume blotch fungus</name>
    <name type="synonym">Parastagonospora nodorum</name>
    <dbReference type="NCBI Taxonomy" id="321614"/>
    <lineage>
        <taxon>Eukaryota</taxon>
        <taxon>Fungi</taxon>
        <taxon>Dikarya</taxon>
        <taxon>Ascomycota</taxon>
        <taxon>Pezizomycotina</taxon>
        <taxon>Dothideomycetes</taxon>
        <taxon>Pleosporomycetidae</taxon>
        <taxon>Pleosporales</taxon>
        <taxon>Pleosporineae</taxon>
        <taxon>Phaeosphaeriaceae</taxon>
        <taxon>Parastagonospora</taxon>
    </lineage>
</organism>